<feature type="region of interest" description="Disordered" evidence="1">
    <location>
        <begin position="78"/>
        <end position="149"/>
    </location>
</feature>
<feature type="compositionally biased region" description="Low complexity" evidence="1">
    <location>
        <begin position="82"/>
        <end position="118"/>
    </location>
</feature>
<dbReference type="EMBL" id="AY812115">
    <property type="protein sequence ID" value="AAX28004.2"/>
    <property type="molecule type" value="mRNA"/>
</dbReference>
<evidence type="ECO:0000313" key="3">
    <source>
        <dbReference type="EMBL" id="AAX28004.2"/>
    </source>
</evidence>
<proteinExistence type="evidence at transcript level"/>
<sequence length="149" mass="17466">IRSRSRCTSLNMKTIEFNLLIISIMCVLVNSYRHHPENQQMLTDELREIEKIGINLESRLESIQEGINILLGRNETAKTAKRGQQSLSNSLQGQYSQGLQQQQQQQQRPLPQQYQYSQNQFKRQYSNLRMQSNHHPSQTLDTRGRIKKP</sequence>
<organism evidence="3">
    <name type="scientific">Schistosoma japonicum</name>
    <name type="common">Blood fluke</name>
    <dbReference type="NCBI Taxonomy" id="6182"/>
    <lineage>
        <taxon>Eukaryota</taxon>
        <taxon>Metazoa</taxon>
        <taxon>Spiralia</taxon>
        <taxon>Lophotrochozoa</taxon>
        <taxon>Platyhelminthes</taxon>
        <taxon>Trematoda</taxon>
        <taxon>Digenea</taxon>
        <taxon>Strigeidida</taxon>
        <taxon>Schistosomatoidea</taxon>
        <taxon>Schistosomatidae</taxon>
        <taxon>Schistosoma</taxon>
    </lineage>
</organism>
<reference evidence="3" key="1">
    <citation type="journal article" date="2006" name="PLoS Pathog.">
        <title>New perspectives on host-parasite interplay by comparative transcriptomic and proteomic analyses of Schistosoma japonicum.</title>
        <authorList>
            <person name="Liu F."/>
            <person name="Lu J."/>
            <person name="Hu W."/>
            <person name="Wang S.Y."/>
            <person name="Cui S.J."/>
            <person name="Chi M."/>
            <person name="Yan Q."/>
            <person name="Wang X.R."/>
            <person name="Song H.D."/>
            <person name="Xu X.N."/>
            <person name="Wang J.J."/>
            <person name="Zhang X.L."/>
            <person name="Zhang X."/>
            <person name="Wang Z.Q."/>
            <person name="Xue C.L."/>
            <person name="Brindley P.J."/>
            <person name="McManus D.P."/>
            <person name="Yang P.Y."/>
            <person name="Feng Z."/>
            <person name="Chen Z."/>
            <person name="Han Z.G."/>
        </authorList>
    </citation>
    <scope>NUCLEOTIDE SEQUENCE</scope>
</reference>
<name>Q5BX71_SCHJA</name>
<feature type="non-terminal residue" evidence="3">
    <location>
        <position position="1"/>
    </location>
</feature>
<keyword evidence="2" id="KW-0812">Transmembrane</keyword>
<evidence type="ECO:0000256" key="1">
    <source>
        <dbReference type="SAM" id="MobiDB-lite"/>
    </source>
</evidence>
<protein>
    <submittedName>
        <fullName evidence="3">SJCHGC06371 protein</fullName>
    </submittedName>
</protein>
<keyword evidence="2" id="KW-1133">Transmembrane helix</keyword>
<feature type="transmembrane region" description="Helical" evidence="2">
    <location>
        <begin position="12"/>
        <end position="32"/>
    </location>
</feature>
<accession>Q5BX71</accession>
<feature type="compositionally biased region" description="Polar residues" evidence="1">
    <location>
        <begin position="119"/>
        <end position="141"/>
    </location>
</feature>
<keyword evidence="2" id="KW-0472">Membrane</keyword>
<evidence type="ECO:0000256" key="2">
    <source>
        <dbReference type="SAM" id="Phobius"/>
    </source>
</evidence>
<dbReference type="AlphaFoldDB" id="Q5BX71"/>